<organism evidence="1 3">
    <name type="scientific">Didymodactylos carnosus</name>
    <dbReference type="NCBI Taxonomy" id="1234261"/>
    <lineage>
        <taxon>Eukaryota</taxon>
        <taxon>Metazoa</taxon>
        <taxon>Spiralia</taxon>
        <taxon>Gnathifera</taxon>
        <taxon>Rotifera</taxon>
        <taxon>Eurotatoria</taxon>
        <taxon>Bdelloidea</taxon>
        <taxon>Philodinida</taxon>
        <taxon>Philodinidae</taxon>
        <taxon>Didymodactylos</taxon>
    </lineage>
</organism>
<dbReference type="AlphaFoldDB" id="A0A8S2CW21"/>
<comment type="caution">
    <text evidence="1">The sequence shown here is derived from an EMBL/GenBank/DDBJ whole genome shotgun (WGS) entry which is preliminary data.</text>
</comment>
<dbReference type="EMBL" id="CAJNOK010000270">
    <property type="protein sequence ID" value="CAF0741423.1"/>
    <property type="molecule type" value="Genomic_DNA"/>
</dbReference>
<evidence type="ECO:0000313" key="2">
    <source>
        <dbReference type="EMBL" id="CAF3518922.1"/>
    </source>
</evidence>
<protein>
    <submittedName>
        <fullName evidence="1">Uncharacterized protein</fullName>
    </submittedName>
</protein>
<accession>A0A8S2CW21</accession>
<name>A0A8S2CW21_9BILA</name>
<proteinExistence type="predicted"/>
<reference evidence="1" key="1">
    <citation type="submission" date="2021-02" db="EMBL/GenBank/DDBJ databases">
        <authorList>
            <person name="Nowell W R."/>
        </authorList>
    </citation>
    <scope>NUCLEOTIDE SEQUENCE</scope>
</reference>
<evidence type="ECO:0000313" key="3">
    <source>
        <dbReference type="Proteomes" id="UP000677228"/>
    </source>
</evidence>
<dbReference type="Proteomes" id="UP000677228">
    <property type="component" value="Unassembled WGS sequence"/>
</dbReference>
<evidence type="ECO:0000313" key="1">
    <source>
        <dbReference type="EMBL" id="CAF0741423.1"/>
    </source>
</evidence>
<sequence>MEFESKEQEVDGETLWLMNNVDSIKSIFPKYKQQLLFLRERKKLFDDSATYDENKENESAKQQTVLTSNSTLFSDDIPIISSTPNNTQMSNHIQELSISETSTQEIDILSNPNVTNDSVQKSSLPEDYGLSSLPASLLKDIDNGDLSKFNNHCKNRQILLDTLFFDLTNNYNIWYVSISSRVRHNSRRDFESFKNPKV</sequence>
<gene>
    <name evidence="1" type="ORF">OVA965_LOCUS1462</name>
    <name evidence="2" type="ORF">TMI583_LOCUS1463</name>
</gene>
<dbReference type="EMBL" id="CAJOBA010000270">
    <property type="protein sequence ID" value="CAF3518922.1"/>
    <property type="molecule type" value="Genomic_DNA"/>
</dbReference>
<dbReference type="Proteomes" id="UP000682733">
    <property type="component" value="Unassembled WGS sequence"/>
</dbReference>